<dbReference type="AlphaFoldDB" id="A0A8J5WS42"/>
<dbReference type="OrthoDB" id="760436at2759"/>
<gene>
    <name evidence="1" type="ORF">GUJ93_ZPchr0013g36036</name>
</gene>
<evidence type="ECO:0000313" key="2">
    <source>
        <dbReference type="Proteomes" id="UP000729402"/>
    </source>
</evidence>
<name>A0A8J5WS42_ZIZPA</name>
<sequence>MFSVAKRGFSPHFSGSAILSEGSMLHLIVNAFLIISQNLLVLGGVCFCAPKGSQWEEIRTLKDVVLFLNSQLDRHLQDEISMLTGQIQCLAEDLA</sequence>
<evidence type="ECO:0000313" key="1">
    <source>
        <dbReference type="EMBL" id="KAG8095813.1"/>
    </source>
</evidence>
<dbReference type="Proteomes" id="UP000729402">
    <property type="component" value="Unassembled WGS sequence"/>
</dbReference>
<dbReference type="EMBL" id="JAAALK010000079">
    <property type="protein sequence ID" value="KAG8095813.1"/>
    <property type="molecule type" value="Genomic_DNA"/>
</dbReference>
<reference evidence="1" key="2">
    <citation type="submission" date="2021-02" db="EMBL/GenBank/DDBJ databases">
        <authorList>
            <person name="Kimball J.A."/>
            <person name="Haas M.W."/>
            <person name="Macchietto M."/>
            <person name="Kono T."/>
            <person name="Duquette J."/>
            <person name="Shao M."/>
        </authorList>
    </citation>
    <scope>NUCLEOTIDE SEQUENCE</scope>
    <source>
        <tissue evidence="1">Fresh leaf tissue</tissue>
    </source>
</reference>
<accession>A0A8J5WS42</accession>
<comment type="caution">
    <text evidence="1">The sequence shown here is derived from an EMBL/GenBank/DDBJ whole genome shotgun (WGS) entry which is preliminary data.</text>
</comment>
<keyword evidence="2" id="KW-1185">Reference proteome</keyword>
<organism evidence="1 2">
    <name type="scientific">Zizania palustris</name>
    <name type="common">Northern wild rice</name>
    <dbReference type="NCBI Taxonomy" id="103762"/>
    <lineage>
        <taxon>Eukaryota</taxon>
        <taxon>Viridiplantae</taxon>
        <taxon>Streptophyta</taxon>
        <taxon>Embryophyta</taxon>
        <taxon>Tracheophyta</taxon>
        <taxon>Spermatophyta</taxon>
        <taxon>Magnoliopsida</taxon>
        <taxon>Liliopsida</taxon>
        <taxon>Poales</taxon>
        <taxon>Poaceae</taxon>
        <taxon>BOP clade</taxon>
        <taxon>Oryzoideae</taxon>
        <taxon>Oryzeae</taxon>
        <taxon>Zizaniinae</taxon>
        <taxon>Zizania</taxon>
    </lineage>
</organism>
<protein>
    <submittedName>
        <fullName evidence="1">Uncharacterized protein</fullName>
    </submittedName>
</protein>
<reference evidence="1" key="1">
    <citation type="journal article" date="2021" name="bioRxiv">
        <title>Whole Genome Assembly and Annotation of Northern Wild Rice, Zizania palustris L., Supports a Whole Genome Duplication in the Zizania Genus.</title>
        <authorList>
            <person name="Haas M."/>
            <person name="Kono T."/>
            <person name="Macchietto M."/>
            <person name="Millas R."/>
            <person name="McGilp L."/>
            <person name="Shao M."/>
            <person name="Duquette J."/>
            <person name="Hirsch C.N."/>
            <person name="Kimball J."/>
        </authorList>
    </citation>
    <scope>NUCLEOTIDE SEQUENCE</scope>
    <source>
        <tissue evidence="1">Fresh leaf tissue</tissue>
    </source>
</reference>
<proteinExistence type="predicted"/>